<organism evidence="1">
    <name type="scientific">uncultured Caudovirales phage</name>
    <dbReference type="NCBI Taxonomy" id="2100421"/>
    <lineage>
        <taxon>Viruses</taxon>
        <taxon>Duplodnaviria</taxon>
        <taxon>Heunggongvirae</taxon>
        <taxon>Uroviricota</taxon>
        <taxon>Caudoviricetes</taxon>
        <taxon>Peduoviridae</taxon>
        <taxon>Maltschvirus</taxon>
        <taxon>Maltschvirus maltsch</taxon>
    </lineage>
</organism>
<reference evidence="1" key="1">
    <citation type="submission" date="2020-05" db="EMBL/GenBank/DDBJ databases">
        <authorList>
            <person name="Chiriac C."/>
            <person name="Salcher M."/>
            <person name="Ghai R."/>
            <person name="Kavagutti S V."/>
        </authorList>
    </citation>
    <scope>NUCLEOTIDE SEQUENCE</scope>
</reference>
<gene>
    <name evidence="1" type="ORF">UFOVP190_223</name>
</gene>
<protein>
    <submittedName>
        <fullName evidence="1">Uncharacterized protein</fullName>
    </submittedName>
</protein>
<dbReference type="EMBL" id="LR798243">
    <property type="protein sequence ID" value="CAB5214706.1"/>
    <property type="molecule type" value="Genomic_DNA"/>
</dbReference>
<proteinExistence type="predicted"/>
<sequence>MVKSHTRKKFVKKKSPPKLVNPQAEQVIGQVTDYIKRWTNHELGKLQTRDRNPVCIPTADGYRVGLYRLHVYPNKTCDVYDHNGDFIHRFESKISAILYTIYIIKFNYWTADEILTLDTEINKNYTDVLNLRRTIERATQQKDYNIVDIRQSRLEIAQTRLEIARDRISKIHRTAKYNKIWE</sequence>
<accession>A0A6J7WPC2</accession>
<evidence type="ECO:0000313" key="1">
    <source>
        <dbReference type="EMBL" id="CAB5214706.1"/>
    </source>
</evidence>
<name>A0A6J7WPC2_9CAUD</name>